<dbReference type="Pfam" id="PF00583">
    <property type="entry name" value="Acetyltransf_1"/>
    <property type="match status" value="2"/>
</dbReference>
<dbReference type="InterPro" id="IPR016181">
    <property type="entry name" value="Acyl_CoA_acyltransferase"/>
</dbReference>
<evidence type="ECO:0000313" key="2">
    <source>
        <dbReference type="EMBL" id="SNX94233.1"/>
    </source>
</evidence>
<dbReference type="AlphaFoldDB" id="A0A285E5T7"/>
<organism evidence="2 3">
    <name type="scientific">Geodermatophilus sabuli</name>
    <dbReference type="NCBI Taxonomy" id="1564158"/>
    <lineage>
        <taxon>Bacteria</taxon>
        <taxon>Bacillati</taxon>
        <taxon>Actinomycetota</taxon>
        <taxon>Actinomycetes</taxon>
        <taxon>Geodermatophilales</taxon>
        <taxon>Geodermatophilaceae</taxon>
        <taxon>Geodermatophilus</taxon>
    </lineage>
</organism>
<reference evidence="2 3" key="1">
    <citation type="submission" date="2017-09" db="EMBL/GenBank/DDBJ databases">
        <authorList>
            <person name="Ehlers B."/>
            <person name="Leendertz F.H."/>
        </authorList>
    </citation>
    <scope>NUCLEOTIDE SEQUENCE [LARGE SCALE GENOMIC DNA]</scope>
    <source>
        <strain evidence="2 3">DSM 46844</strain>
    </source>
</reference>
<keyword evidence="2" id="KW-0687">Ribonucleoprotein</keyword>
<proteinExistence type="predicted"/>
<feature type="domain" description="N-acetyltransferase" evidence="1">
    <location>
        <begin position="8"/>
        <end position="171"/>
    </location>
</feature>
<feature type="domain" description="N-acetyltransferase" evidence="1">
    <location>
        <begin position="173"/>
        <end position="327"/>
    </location>
</feature>
<sequence length="327" mass="35140">MPQLPEGLTARPLTPEDVDAAAALLAAAEPLDRTGEHEDADDLREWWVNDRVDLRSDGLAVCGPDGDLAGWATAVSTGGVRDGFRVWLEGRVHPAHRGRGIGRCLLDWQVGRGAELHRREHPEAEGRLLVSVSPAMTALEGLVRRAGFTPERWYSDMERPLTGLPEVPAVPGVELVPFTWDRDEEVRLAHNTAFAGHFGSLERDEVSWRAWFTGQKAFRPELSVLALADGAVIGYVLAYVFDADTRATGARQSYLGQIGVLPGARGQGIASVAIAAALRAAAVDGCATAGLQVDTANATGAPALYRRMGFATVRTRTEWAYSLSPVG</sequence>
<dbReference type="SUPFAM" id="SSF55729">
    <property type="entry name" value="Acyl-CoA N-acyltransferases (Nat)"/>
    <property type="match status" value="2"/>
</dbReference>
<dbReference type="InterPro" id="IPR050276">
    <property type="entry name" value="MshD_Acetyltransferase"/>
</dbReference>
<keyword evidence="3" id="KW-1185">Reference proteome</keyword>
<gene>
    <name evidence="2" type="ORF">SAMN06893097_10121</name>
</gene>
<dbReference type="PROSITE" id="PS51186">
    <property type="entry name" value="GNAT"/>
    <property type="match status" value="2"/>
</dbReference>
<accession>A0A285E5T7</accession>
<dbReference type="PANTHER" id="PTHR43617">
    <property type="entry name" value="L-AMINO ACID N-ACETYLTRANSFERASE"/>
    <property type="match status" value="1"/>
</dbReference>
<protein>
    <submittedName>
        <fullName evidence="2">Ribosomal protein S18 acetylase RimI</fullName>
    </submittedName>
</protein>
<dbReference type="CDD" id="cd04301">
    <property type="entry name" value="NAT_SF"/>
    <property type="match status" value="2"/>
</dbReference>
<evidence type="ECO:0000259" key="1">
    <source>
        <dbReference type="PROSITE" id="PS51186"/>
    </source>
</evidence>
<dbReference type="Gene3D" id="3.40.630.30">
    <property type="match status" value="1"/>
</dbReference>
<dbReference type="Proteomes" id="UP000219514">
    <property type="component" value="Unassembled WGS sequence"/>
</dbReference>
<dbReference type="OrthoDB" id="9799092at2"/>
<dbReference type="InterPro" id="IPR000182">
    <property type="entry name" value="GNAT_dom"/>
</dbReference>
<dbReference type="GO" id="GO:0005840">
    <property type="term" value="C:ribosome"/>
    <property type="evidence" value="ECO:0007669"/>
    <property type="project" value="UniProtKB-KW"/>
</dbReference>
<dbReference type="RefSeq" id="WP_097203352.1">
    <property type="nucleotide sequence ID" value="NZ_JACHXB010000001.1"/>
</dbReference>
<dbReference type="GO" id="GO:0016747">
    <property type="term" value="F:acyltransferase activity, transferring groups other than amino-acyl groups"/>
    <property type="evidence" value="ECO:0007669"/>
    <property type="project" value="InterPro"/>
</dbReference>
<keyword evidence="2" id="KW-0689">Ribosomal protein</keyword>
<dbReference type="EMBL" id="OBDO01000001">
    <property type="protein sequence ID" value="SNX94233.1"/>
    <property type="molecule type" value="Genomic_DNA"/>
</dbReference>
<evidence type="ECO:0000313" key="3">
    <source>
        <dbReference type="Proteomes" id="UP000219514"/>
    </source>
</evidence>
<name>A0A285E5T7_9ACTN</name>